<dbReference type="Proteomes" id="UP000599179">
    <property type="component" value="Unassembled WGS sequence"/>
</dbReference>
<evidence type="ECO:0008006" key="3">
    <source>
        <dbReference type="Google" id="ProtNLM"/>
    </source>
</evidence>
<name>A0ABQ1SMK7_9FLAO</name>
<gene>
    <name evidence="1" type="ORF">GCM10010832_25020</name>
</gene>
<reference evidence="2" key="1">
    <citation type="journal article" date="2019" name="Int. J. Syst. Evol. Microbiol.">
        <title>The Global Catalogue of Microorganisms (GCM) 10K type strain sequencing project: providing services to taxonomists for standard genome sequencing and annotation.</title>
        <authorList>
            <consortium name="The Broad Institute Genomics Platform"/>
            <consortium name="The Broad Institute Genome Sequencing Center for Infectious Disease"/>
            <person name="Wu L."/>
            <person name="Ma J."/>
        </authorList>
    </citation>
    <scope>NUCLEOTIDE SEQUENCE [LARGE SCALE GENOMIC DNA]</scope>
    <source>
        <strain evidence="2">CGMCC 1.12931</strain>
    </source>
</reference>
<evidence type="ECO:0000313" key="2">
    <source>
        <dbReference type="Proteomes" id="UP000599179"/>
    </source>
</evidence>
<dbReference type="PROSITE" id="PS51257">
    <property type="entry name" value="PROKAR_LIPOPROTEIN"/>
    <property type="match status" value="1"/>
</dbReference>
<comment type="caution">
    <text evidence="1">The sequence shown here is derived from an EMBL/GenBank/DDBJ whole genome shotgun (WGS) entry which is preliminary data.</text>
</comment>
<organism evidence="1 2">
    <name type="scientific">Psychroflexus planctonicus</name>
    <dbReference type="NCBI Taxonomy" id="1526575"/>
    <lineage>
        <taxon>Bacteria</taxon>
        <taxon>Pseudomonadati</taxon>
        <taxon>Bacteroidota</taxon>
        <taxon>Flavobacteriia</taxon>
        <taxon>Flavobacteriales</taxon>
        <taxon>Flavobacteriaceae</taxon>
        <taxon>Psychroflexus</taxon>
    </lineage>
</organism>
<proteinExistence type="predicted"/>
<sequence length="176" mass="19660">MKKIGTLILSVILFVACTGDTGPPGPQGPNGINILGSVFEVTVNFTPQNNYSALIDFPQEIEVFESDVVLVYRLENVIPDSTGPIDVWSLLPRTFYLDNGSQVAYNFNNTFLDVELFLEGNTNFSNLDTFYTLDQTFRIAVLPADFASNPDLDLHDIEQVIQSLEMQQDNFSIQKL</sequence>
<protein>
    <recommendedName>
        <fullName evidence="3">Collagen-like protein</fullName>
    </recommendedName>
</protein>
<evidence type="ECO:0000313" key="1">
    <source>
        <dbReference type="EMBL" id="GGE43993.1"/>
    </source>
</evidence>
<accession>A0ABQ1SMK7</accession>
<dbReference type="RefSeq" id="WP_188459495.1">
    <property type="nucleotide sequence ID" value="NZ_BMGM01000013.1"/>
</dbReference>
<keyword evidence="2" id="KW-1185">Reference proteome</keyword>
<dbReference type="EMBL" id="BMGM01000013">
    <property type="protein sequence ID" value="GGE43993.1"/>
    <property type="molecule type" value="Genomic_DNA"/>
</dbReference>